<reference evidence="1" key="1">
    <citation type="submission" date="2016-06" db="UniProtKB">
        <authorList>
            <consortium name="WormBaseParasite"/>
        </authorList>
    </citation>
    <scope>IDENTIFICATION</scope>
</reference>
<dbReference type="AlphaFoldDB" id="A0A183D3C7"/>
<proteinExistence type="predicted"/>
<organism evidence="1">
    <name type="scientific">Gongylonema pulchrum</name>
    <dbReference type="NCBI Taxonomy" id="637853"/>
    <lineage>
        <taxon>Eukaryota</taxon>
        <taxon>Metazoa</taxon>
        <taxon>Ecdysozoa</taxon>
        <taxon>Nematoda</taxon>
        <taxon>Chromadorea</taxon>
        <taxon>Rhabditida</taxon>
        <taxon>Spirurina</taxon>
        <taxon>Spiruromorpha</taxon>
        <taxon>Spiruroidea</taxon>
        <taxon>Gongylonematidae</taxon>
        <taxon>Gongylonema</taxon>
    </lineage>
</organism>
<name>A0A183D3C7_9BILA</name>
<accession>A0A183D3C7</accession>
<dbReference type="WBParaSite" id="GPUH_0000322301-mRNA-1">
    <property type="protein sequence ID" value="GPUH_0000322301-mRNA-1"/>
    <property type="gene ID" value="GPUH_0000322301"/>
</dbReference>
<sequence length="174" mass="20078">LIETTERNKELVEVKIDGNTDLKITMLEMTLTHLYISMTFKKIQVSHKNRRDKAAVDKKILDELHASVQRANLILSEFVMGRDAKHIVSFSVKTSSVRFERKQYLNSSVESNVNVLVGDIEGDMPVHAQNLHEVVLRNVSQLNEQMTRLEYSVPTVCSFFYLSHNYLSVIRRNL</sequence>
<evidence type="ECO:0000313" key="1">
    <source>
        <dbReference type="WBParaSite" id="GPUH_0000322301-mRNA-1"/>
    </source>
</evidence>
<protein>
    <submittedName>
        <fullName evidence="1">GOLD domain-containing protein</fullName>
    </submittedName>
</protein>